<reference evidence="1 2" key="1">
    <citation type="submission" date="2024-01" db="EMBL/GenBank/DDBJ databases">
        <title>Mesobacterium rodlantinim sp. nov., isolated from shallow sea hydrothermal systems off Kueishantao Island.</title>
        <authorList>
            <person name="Su Z."/>
            <person name="Tang K."/>
        </authorList>
    </citation>
    <scope>NUCLEOTIDE SEQUENCE [LARGE SCALE GENOMIC DNA]</scope>
    <source>
        <strain evidence="1 2">TK19101</strain>
    </source>
</reference>
<keyword evidence="2" id="KW-1185">Reference proteome</keyword>
<accession>A0ABU6HGS6</accession>
<dbReference type="EMBL" id="JAYLLH010000012">
    <property type="protein sequence ID" value="MEC3861663.1"/>
    <property type="molecule type" value="Genomic_DNA"/>
</dbReference>
<protein>
    <submittedName>
        <fullName evidence="1">Uncharacterized protein</fullName>
    </submittedName>
</protein>
<sequence length="55" mass="5978">MMRRGVLARAAIGLTGGFVLGQIALFFATEQARRAIAAHLAIFDHQITAFMSVLF</sequence>
<organism evidence="1 2">
    <name type="scientific">Mesobacterium hydrothermale</name>
    <dbReference type="NCBI Taxonomy" id="3111907"/>
    <lineage>
        <taxon>Bacteria</taxon>
        <taxon>Pseudomonadati</taxon>
        <taxon>Pseudomonadota</taxon>
        <taxon>Alphaproteobacteria</taxon>
        <taxon>Rhodobacterales</taxon>
        <taxon>Roseobacteraceae</taxon>
        <taxon>Mesobacterium</taxon>
    </lineage>
</organism>
<dbReference type="Proteomes" id="UP001348149">
    <property type="component" value="Unassembled WGS sequence"/>
</dbReference>
<evidence type="ECO:0000313" key="1">
    <source>
        <dbReference type="EMBL" id="MEC3861663.1"/>
    </source>
</evidence>
<name>A0ABU6HGS6_9RHOB</name>
<proteinExistence type="predicted"/>
<gene>
    <name evidence="1" type="ORF">VK792_10235</name>
</gene>
<comment type="caution">
    <text evidence="1">The sequence shown here is derived from an EMBL/GenBank/DDBJ whole genome shotgun (WGS) entry which is preliminary data.</text>
</comment>
<dbReference type="RefSeq" id="WP_326297387.1">
    <property type="nucleotide sequence ID" value="NZ_JAYLLH010000012.1"/>
</dbReference>
<evidence type="ECO:0000313" key="2">
    <source>
        <dbReference type="Proteomes" id="UP001348149"/>
    </source>
</evidence>